<dbReference type="FunFam" id="1.25.10.10:FF:000237">
    <property type="entry name" value="Pumilio homolog 9"/>
    <property type="match status" value="1"/>
</dbReference>
<feature type="region of interest" description="Disordered" evidence="5">
    <location>
        <begin position="383"/>
        <end position="470"/>
    </location>
</feature>
<feature type="region of interest" description="Disordered" evidence="5">
    <location>
        <begin position="1074"/>
        <end position="1155"/>
    </location>
</feature>
<dbReference type="EMBL" id="JAKWBI020000998">
    <property type="protein sequence ID" value="KAJ2891763.1"/>
    <property type="molecule type" value="Genomic_DNA"/>
</dbReference>
<feature type="repeat" description="Pumilio" evidence="3">
    <location>
        <begin position="687"/>
        <end position="722"/>
    </location>
</feature>
<dbReference type="Pfam" id="PF00806">
    <property type="entry name" value="PUF"/>
    <property type="match status" value="8"/>
</dbReference>
<keyword evidence="4" id="KW-0175">Coiled coil</keyword>
<feature type="compositionally biased region" description="Polar residues" evidence="5">
    <location>
        <begin position="171"/>
        <end position="180"/>
    </location>
</feature>
<dbReference type="InterPro" id="IPR016024">
    <property type="entry name" value="ARM-type_fold"/>
</dbReference>
<feature type="compositionally biased region" description="Polar residues" evidence="5">
    <location>
        <begin position="57"/>
        <end position="67"/>
    </location>
</feature>
<feature type="domain" description="PUM-HD" evidence="6">
    <location>
        <begin position="625"/>
        <end position="967"/>
    </location>
</feature>
<gene>
    <name evidence="7" type="ORF">MKZ38_010730</name>
</gene>
<evidence type="ECO:0000313" key="8">
    <source>
        <dbReference type="Proteomes" id="UP001201980"/>
    </source>
</evidence>
<feature type="repeat" description="Pumilio" evidence="3">
    <location>
        <begin position="760"/>
        <end position="795"/>
    </location>
</feature>
<dbReference type="PANTHER" id="PTHR12537:SF13">
    <property type="entry name" value="PUMILIO HOMOLOGY DOMAIN FAMILY MEMBER 4"/>
    <property type="match status" value="1"/>
</dbReference>
<dbReference type="GO" id="GO:0010608">
    <property type="term" value="P:post-transcriptional regulation of gene expression"/>
    <property type="evidence" value="ECO:0007669"/>
    <property type="project" value="TreeGrafter"/>
</dbReference>
<feature type="repeat" description="Pumilio" evidence="3">
    <location>
        <begin position="651"/>
        <end position="686"/>
    </location>
</feature>
<evidence type="ECO:0000256" key="5">
    <source>
        <dbReference type="SAM" id="MobiDB-lite"/>
    </source>
</evidence>
<sequence length="1155" mass="125711">MDEFRFRSQQSPRNESPMNTIVSPQRNGPRLPQPGSSQDARNSLPRRFTTDSGRVPTLSQITPTSVAASAAPQRTPAMSQNQDLQQVQAIQQVQLLEKKRIEYERIREQKRRFELEMQKLDQQEKLEEQELAQMTEDLGRIAGHQSEPTTPPEYREPTASSGFPTFLSRPNRYSTSSLTSPPGMYNRPGRSGSQLASPQAGMVPGRFAFDDQLPARSFPATRRNSDDDEKEEAVRQDPTSHRSTNAKIQVTCWLQYRQCLLVIVRHVLLPLLALYSYPFHRDTLAKILATSPSSLLSPIFTDITTPLNRYSMPVTKSRSGFYDMNLDQTNTTRFLFGDDESSNDTKGFNLSGAPDESFPTLTRRDDQPNMLSASSAALDLAYSQPAAEDPTSNGWGSRHRNQPSISQTSNSGEGGGGPIGSRSNFRHSANSMDSYTVQQPSTNNPGAGGQVASPSTNNAMPRLTSSFSANDVPTAKNTGAPAAAMGVNTNNRFAEHAWNVHNNEKGRTPSNRQSREFPTGQNRYQAMNSIVHSGPGSFGPGGNPLYSQPGGVGGPPSGNSNMPYAQGPYYGGGYPPNAGSSTAAYNSLVGGMQSLNMQPPNMYQHQYPGITTGYNQPQPTPLRDNQARVIAERRRQDQESVAHYSSMTMEEVTGQIYNMCRDQHGCRFLQRQLETRNPDVIHQIWLETNQHVVELMVDPFGNYLCQKLLEYCDDDERTALVQAASRNLVKIALNQHGTRALQKMIEFINTPSQKIIVIDALRDHVVELIQDLNGNHVIQKCLNKLSSEDAEFIFQAVGDNCIEVGTHRHGCCVLQRCIDHAAGAQKARLIHNITKHALILVQDPFGNYVIQYIIDLNEASFTEPLVVMFGGQVVGLSRHKFSSNVIEKCLRCSTDTSKDMIVNEILQGTKIDQMLRDSFANYVVQTALEYATPSRKIALVDAIRPLLPAVRNTPYGRRISAKIQAYDARSANSGGISGSVAPMPQAPMSNGGGSNGPNPAEPNQAQISLRTPTQRGGMPQSNMSMMGTAPGYSHGGMGMNTNGANGNHHPSGIPAPASNSIPGMPQNFFPIGRPQPMMNNSGLPSVGQTHPQQQFSSIGGANGSGIPGTVGHPGHIGSGSNSQQATPQPTPGSHTGNYFSAGNADQAGGPPAGFI</sequence>
<feature type="repeat" description="Pumilio" evidence="3">
    <location>
        <begin position="723"/>
        <end position="758"/>
    </location>
</feature>
<dbReference type="SUPFAM" id="SSF48371">
    <property type="entry name" value="ARM repeat"/>
    <property type="match status" value="1"/>
</dbReference>
<feature type="coiled-coil region" evidence="4">
    <location>
        <begin position="96"/>
        <end position="137"/>
    </location>
</feature>
<keyword evidence="8" id="KW-1185">Reference proteome</keyword>
<reference evidence="7" key="1">
    <citation type="submission" date="2022-07" db="EMBL/GenBank/DDBJ databases">
        <title>Draft genome sequence of Zalerion maritima ATCC 34329, a (micro)plastics degrading marine fungus.</title>
        <authorList>
            <person name="Paco A."/>
            <person name="Goncalves M.F.M."/>
            <person name="Rocha-Santos T.A.P."/>
            <person name="Alves A."/>
        </authorList>
    </citation>
    <scope>NUCLEOTIDE SEQUENCE</scope>
    <source>
        <strain evidence="7">ATCC 34329</strain>
    </source>
</reference>
<feature type="compositionally biased region" description="Polar residues" evidence="5">
    <location>
        <begin position="7"/>
        <end position="26"/>
    </location>
</feature>
<comment type="caution">
    <text evidence="7">The sequence shown here is derived from an EMBL/GenBank/DDBJ whole genome shotgun (WGS) entry which is preliminary data.</text>
</comment>
<dbReference type="CDD" id="cd07920">
    <property type="entry name" value="Pumilio"/>
    <property type="match status" value="1"/>
</dbReference>
<feature type="region of interest" description="Disordered" evidence="5">
    <location>
        <begin position="142"/>
        <end position="241"/>
    </location>
</feature>
<evidence type="ECO:0000259" key="6">
    <source>
        <dbReference type="PROSITE" id="PS50303"/>
    </source>
</evidence>
<dbReference type="InterPro" id="IPR011989">
    <property type="entry name" value="ARM-like"/>
</dbReference>
<evidence type="ECO:0000256" key="3">
    <source>
        <dbReference type="PROSITE-ProRule" id="PRU00317"/>
    </source>
</evidence>
<dbReference type="InterPro" id="IPR033712">
    <property type="entry name" value="Pumilio_RNA-bd"/>
</dbReference>
<dbReference type="AlphaFoldDB" id="A0AAD5RFB5"/>
<feature type="compositionally biased region" description="Polar residues" evidence="5">
    <location>
        <begin position="1077"/>
        <end position="1099"/>
    </location>
</feature>
<feature type="compositionally biased region" description="Polar residues" evidence="5">
    <location>
        <begin position="452"/>
        <end position="470"/>
    </location>
</feature>
<dbReference type="GO" id="GO:0003729">
    <property type="term" value="F:mRNA binding"/>
    <property type="evidence" value="ECO:0007669"/>
    <property type="project" value="TreeGrafter"/>
</dbReference>
<dbReference type="InterPro" id="IPR001313">
    <property type="entry name" value="Pumilio_RNA-bd_rpt"/>
</dbReference>
<name>A0AAD5RFB5_9PEZI</name>
<evidence type="ECO:0000256" key="2">
    <source>
        <dbReference type="ARBA" id="ARBA00024893"/>
    </source>
</evidence>
<dbReference type="PANTHER" id="PTHR12537">
    <property type="entry name" value="RNA BINDING PROTEIN PUMILIO-RELATED"/>
    <property type="match status" value="1"/>
</dbReference>
<dbReference type="PROSITE" id="PS50303">
    <property type="entry name" value="PUM_HD"/>
    <property type="match status" value="1"/>
</dbReference>
<dbReference type="InterPro" id="IPR033133">
    <property type="entry name" value="PUM-HD"/>
</dbReference>
<accession>A0AAD5RFB5</accession>
<feature type="compositionally biased region" description="Polar residues" evidence="5">
    <location>
        <begin position="426"/>
        <end position="445"/>
    </location>
</feature>
<comment type="function">
    <text evidence="2">RNA-binding nucleolar protein required for pre-rRNA processing. Involved in production of 18S rRNA and assembly of small ribosomal subunit.</text>
</comment>
<evidence type="ECO:0000313" key="7">
    <source>
        <dbReference type="EMBL" id="KAJ2891763.1"/>
    </source>
</evidence>
<dbReference type="Gene3D" id="1.25.10.10">
    <property type="entry name" value="Leucine-rich Repeat Variant"/>
    <property type="match status" value="1"/>
</dbReference>
<dbReference type="Proteomes" id="UP001201980">
    <property type="component" value="Unassembled WGS sequence"/>
</dbReference>
<dbReference type="SMART" id="SM00025">
    <property type="entry name" value="Pumilio"/>
    <property type="match status" value="8"/>
</dbReference>
<dbReference type="PROSITE" id="PS50302">
    <property type="entry name" value="PUM"/>
    <property type="match status" value="8"/>
</dbReference>
<organism evidence="7 8">
    <name type="scientific">Zalerion maritima</name>
    <dbReference type="NCBI Taxonomy" id="339359"/>
    <lineage>
        <taxon>Eukaryota</taxon>
        <taxon>Fungi</taxon>
        <taxon>Dikarya</taxon>
        <taxon>Ascomycota</taxon>
        <taxon>Pezizomycotina</taxon>
        <taxon>Sordariomycetes</taxon>
        <taxon>Lulworthiomycetidae</taxon>
        <taxon>Lulworthiales</taxon>
        <taxon>Lulworthiaceae</taxon>
        <taxon>Zalerion</taxon>
    </lineage>
</organism>
<feature type="region of interest" description="Disordered" evidence="5">
    <location>
        <begin position="976"/>
        <end position="1004"/>
    </location>
</feature>
<feature type="compositionally biased region" description="Polar residues" evidence="5">
    <location>
        <begin position="1118"/>
        <end position="1140"/>
    </location>
</feature>
<evidence type="ECO:0000256" key="1">
    <source>
        <dbReference type="ARBA" id="ARBA00022737"/>
    </source>
</evidence>
<protein>
    <recommendedName>
        <fullName evidence="6">PUM-HD domain-containing protein</fullName>
    </recommendedName>
</protein>
<proteinExistence type="predicted"/>
<feature type="repeat" description="Pumilio" evidence="3">
    <location>
        <begin position="796"/>
        <end position="831"/>
    </location>
</feature>
<feature type="region of interest" description="Disordered" evidence="5">
    <location>
        <begin position="1"/>
        <end position="80"/>
    </location>
</feature>
<feature type="repeat" description="Pumilio" evidence="3">
    <location>
        <begin position="832"/>
        <end position="867"/>
    </location>
</feature>
<keyword evidence="1" id="KW-0677">Repeat</keyword>
<feature type="repeat" description="Pumilio" evidence="3">
    <location>
        <begin position="904"/>
        <end position="941"/>
    </location>
</feature>
<feature type="repeat" description="Pumilio" evidence="3">
    <location>
        <begin position="868"/>
        <end position="903"/>
    </location>
</feature>
<dbReference type="GO" id="GO:0005737">
    <property type="term" value="C:cytoplasm"/>
    <property type="evidence" value="ECO:0007669"/>
    <property type="project" value="TreeGrafter"/>
</dbReference>
<feature type="region of interest" description="Disordered" evidence="5">
    <location>
        <begin position="345"/>
        <end position="367"/>
    </location>
</feature>
<evidence type="ECO:0000256" key="4">
    <source>
        <dbReference type="SAM" id="Coils"/>
    </source>
</evidence>